<proteinExistence type="predicted"/>
<dbReference type="Gene3D" id="3.30.9.10">
    <property type="entry name" value="D-Amino Acid Oxidase, subunit A, domain 2"/>
    <property type="match status" value="1"/>
</dbReference>
<dbReference type="SUPFAM" id="SSF51905">
    <property type="entry name" value="FAD/NAD(P)-binding domain"/>
    <property type="match status" value="1"/>
</dbReference>
<dbReference type="EMBL" id="CP026109">
    <property type="protein sequence ID" value="AUT76743.1"/>
    <property type="molecule type" value="Genomic_DNA"/>
</dbReference>
<dbReference type="GO" id="GO:0016491">
    <property type="term" value="F:oxidoreductase activity"/>
    <property type="evidence" value="ECO:0007669"/>
    <property type="project" value="UniProtKB-KW"/>
</dbReference>
<dbReference type="GO" id="GO:0005737">
    <property type="term" value="C:cytoplasm"/>
    <property type="evidence" value="ECO:0007669"/>
    <property type="project" value="TreeGrafter"/>
</dbReference>
<evidence type="ECO:0000313" key="4">
    <source>
        <dbReference type="Proteomes" id="UP000236649"/>
    </source>
</evidence>
<feature type="domain" description="FAD dependent oxidoreductase" evidence="2">
    <location>
        <begin position="31"/>
        <end position="385"/>
    </location>
</feature>
<dbReference type="AlphaFoldDB" id="A0AAN1JNE2"/>
<dbReference type="PANTHER" id="PTHR13847">
    <property type="entry name" value="SARCOSINE DEHYDROGENASE-RELATED"/>
    <property type="match status" value="1"/>
</dbReference>
<protein>
    <submittedName>
        <fullName evidence="3">FAD-binding oxidoreductase</fullName>
    </submittedName>
</protein>
<dbReference type="GeneID" id="55536329"/>
<organism evidence="3 4">
    <name type="scientific">Paraburkholderia hospita</name>
    <dbReference type="NCBI Taxonomy" id="169430"/>
    <lineage>
        <taxon>Bacteria</taxon>
        <taxon>Pseudomonadati</taxon>
        <taxon>Pseudomonadota</taxon>
        <taxon>Betaproteobacteria</taxon>
        <taxon>Burkholderiales</taxon>
        <taxon>Burkholderiaceae</taxon>
        <taxon>Paraburkholderia</taxon>
    </lineage>
</organism>
<reference evidence="3 4" key="1">
    <citation type="submission" date="2018-01" db="EMBL/GenBank/DDBJ databases">
        <title>Species boundaries and ecological features among Paraburkholderia terrae DSMZ17804T, P. hospita DSMZ17164T and P. caribensis DSMZ13236T.</title>
        <authorList>
            <person name="Pratama A.A."/>
        </authorList>
    </citation>
    <scope>NUCLEOTIDE SEQUENCE [LARGE SCALE GENOMIC DNA]</scope>
    <source>
        <strain evidence="3 4">DSM 17164</strain>
    </source>
</reference>
<dbReference type="Gene3D" id="3.50.50.60">
    <property type="entry name" value="FAD/NAD(P)-binding domain"/>
    <property type="match status" value="1"/>
</dbReference>
<gene>
    <name evidence="3" type="ORF">C2L64_49745</name>
</gene>
<dbReference type="Pfam" id="PF01266">
    <property type="entry name" value="DAO"/>
    <property type="match status" value="1"/>
</dbReference>
<name>A0AAN1JNE2_9BURK</name>
<accession>A0AAN1JNE2</accession>
<evidence type="ECO:0000256" key="1">
    <source>
        <dbReference type="ARBA" id="ARBA00023002"/>
    </source>
</evidence>
<dbReference type="RefSeq" id="WP_086916436.1">
    <property type="nucleotide sequence ID" value="NZ_CADFGJ010000082.1"/>
</dbReference>
<dbReference type="Proteomes" id="UP000236649">
    <property type="component" value="Chromosome 5"/>
</dbReference>
<keyword evidence="1" id="KW-0560">Oxidoreductase</keyword>
<dbReference type="PANTHER" id="PTHR13847:SF194">
    <property type="entry name" value="OXIDOREDUCTASE"/>
    <property type="match status" value="1"/>
</dbReference>
<evidence type="ECO:0000313" key="3">
    <source>
        <dbReference type="EMBL" id="AUT76743.1"/>
    </source>
</evidence>
<dbReference type="KEGG" id="phs:C2L64_49745"/>
<sequence>MLSVESPTTYYTMTRKYHDRYDTLEEDIEADVVIVGGGFSGINIALELAERGITNVVVLEANYLGFGGSGRNGGHVMAGIGHDLEKIRKYVGTEGVEAIFSISDQGASTIQRRIDRYGIDADFRRGYGYLAFNQRQAKLLQKWEKEFRGLNPNEEIAYLEGAELRRILGSDAYSAGLMHMGNGHIHSLNLLLGEARAITSLGGRVYENSPVVEVTYGKTIKVRTAKGSVKAQKICFACGAFINRLELQLDKTIISTYSFQLVTEPLSDELIEQISPIRGAFTDVRPAIDYYRVTNENRLLFGTVTHFLEYIPKDFKKYNRDAMLRIFPYLKNVKIDLGWGGPMECSATLFPQIGTLPDHPNAFFVQGYSGFGVTPSHVVSRVLVDGMTSGSHEWDVMSSIPRARVIGKEHLRTAICTLGKVTHQLHGYFSGRR</sequence>
<dbReference type="InterPro" id="IPR036188">
    <property type="entry name" value="FAD/NAD-bd_sf"/>
</dbReference>
<evidence type="ECO:0000259" key="2">
    <source>
        <dbReference type="Pfam" id="PF01266"/>
    </source>
</evidence>
<dbReference type="InterPro" id="IPR006076">
    <property type="entry name" value="FAD-dep_OxRdtase"/>
</dbReference>